<reference evidence="8" key="1">
    <citation type="submission" date="2015-12" db="EMBL/GenBank/DDBJ databases">
        <title>FDA dAtabase for Regulatory Grade micrObial Sequences (FDA-ARGOS): Supporting development and validation of Infectious Disease Dx tests.</title>
        <authorList>
            <person name="Case J."/>
            <person name="Tallon L."/>
            <person name="Sadzewicz L."/>
            <person name="Sengamalay N."/>
            <person name="Ott S."/>
            <person name="Godinez A."/>
            <person name="Nagaraj S."/>
            <person name="Nadendla S."/>
            <person name="Sichtig H."/>
        </authorList>
    </citation>
    <scope>NUCLEOTIDE SEQUENCE [LARGE SCALE GENOMIC DNA]</scope>
    <source>
        <strain evidence="8">FDAARGOS_147</strain>
    </source>
</reference>
<evidence type="ECO:0000259" key="5">
    <source>
        <dbReference type="Pfam" id="PF04542"/>
    </source>
</evidence>
<dbReference type="GO" id="GO:0016987">
    <property type="term" value="F:sigma factor activity"/>
    <property type="evidence" value="ECO:0007669"/>
    <property type="project" value="UniProtKB-KW"/>
</dbReference>
<proteinExistence type="inferred from homology"/>
<dbReference type="InterPro" id="IPR014284">
    <property type="entry name" value="RNA_pol_sigma-70_dom"/>
</dbReference>
<feature type="domain" description="RNA polymerase sigma-70 region 2" evidence="5">
    <location>
        <begin position="15"/>
        <end position="78"/>
    </location>
</feature>
<dbReference type="NCBIfam" id="TIGR02937">
    <property type="entry name" value="sigma70-ECF"/>
    <property type="match status" value="1"/>
</dbReference>
<evidence type="ECO:0000256" key="4">
    <source>
        <dbReference type="ARBA" id="ARBA00023163"/>
    </source>
</evidence>
<protein>
    <submittedName>
        <fullName evidence="7">RNA polymerase subunit sigma</fullName>
    </submittedName>
</protein>
<keyword evidence="4" id="KW-0804">Transcription</keyword>
<sequence>MFSPPRAASPDIEVLYSDHHGWLQDWLRRRLGNAFDAADLAHDTFLRVLRNLEPIREPRAYLTTIAHGLVVNHWRRQDLERAYRDTLATVADTLAPSPEEGALLLDALCELDALLNQLNPKARAAFLLSHLEGYTYLEIAARLEVSERMVKKYMAQAMLHCLTAGQTPAP</sequence>
<accession>A0A109XWJ2</accession>
<dbReference type="RefSeq" id="WP_061072347.1">
    <property type="nucleotide sequence ID" value="NZ_CP014060.2"/>
</dbReference>
<dbReference type="Gene3D" id="1.10.10.10">
    <property type="entry name" value="Winged helix-like DNA-binding domain superfamily/Winged helix DNA-binding domain"/>
    <property type="match status" value="1"/>
</dbReference>
<dbReference type="AlphaFoldDB" id="A0A109XWJ2"/>
<evidence type="ECO:0000256" key="2">
    <source>
        <dbReference type="ARBA" id="ARBA00023015"/>
    </source>
</evidence>
<evidence type="ECO:0000313" key="7">
    <source>
        <dbReference type="EMBL" id="AMG37010.1"/>
    </source>
</evidence>
<name>A0A109XWJ2_ALCXX</name>
<dbReference type="InterPro" id="IPR013325">
    <property type="entry name" value="RNA_pol_sigma_r2"/>
</dbReference>
<dbReference type="GO" id="GO:0003677">
    <property type="term" value="F:DNA binding"/>
    <property type="evidence" value="ECO:0007669"/>
    <property type="project" value="InterPro"/>
</dbReference>
<evidence type="ECO:0000313" key="8">
    <source>
        <dbReference type="Proteomes" id="UP000060602"/>
    </source>
</evidence>
<dbReference type="Proteomes" id="UP000060602">
    <property type="component" value="Chromosome"/>
</dbReference>
<dbReference type="PANTHER" id="PTHR43133:SF63">
    <property type="entry name" value="RNA POLYMERASE SIGMA FACTOR FECI-RELATED"/>
    <property type="match status" value="1"/>
</dbReference>
<dbReference type="PANTHER" id="PTHR43133">
    <property type="entry name" value="RNA POLYMERASE ECF-TYPE SIGMA FACTO"/>
    <property type="match status" value="1"/>
</dbReference>
<dbReference type="InterPro" id="IPR007627">
    <property type="entry name" value="RNA_pol_sigma70_r2"/>
</dbReference>
<dbReference type="Pfam" id="PF04542">
    <property type="entry name" value="Sigma70_r2"/>
    <property type="match status" value="1"/>
</dbReference>
<evidence type="ECO:0000256" key="1">
    <source>
        <dbReference type="ARBA" id="ARBA00010641"/>
    </source>
</evidence>
<evidence type="ECO:0000259" key="6">
    <source>
        <dbReference type="Pfam" id="PF08281"/>
    </source>
</evidence>
<dbReference type="InterPro" id="IPR013324">
    <property type="entry name" value="RNA_pol_sigma_r3/r4-like"/>
</dbReference>
<dbReference type="CDD" id="cd06171">
    <property type="entry name" value="Sigma70_r4"/>
    <property type="match status" value="1"/>
</dbReference>
<dbReference type="EMBL" id="CP014060">
    <property type="protein sequence ID" value="AMG37010.1"/>
    <property type="molecule type" value="Genomic_DNA"/>
</dbReference>
<comment type="similarity">
    <text evidence="1">Belongs to the sigma-70 factor family. ECF subfamily.</text>
</comment>
<dbReference type="InterPro" id="IPR013249">
    <property type="entry name" value="RNA_pol_sigma70_r4_t2"/>
</dbReference>
<dbReference type="Gene3D" id="1.10.1740.10">
    <property type="match status" value="1"/>
</dbReference>
<keyword evidence="2" id="KW-0805">Transcription regulation</keyword>
<dbReference type="InterPro" id="IPR039425">
    <property type="entry name" value="RNA_pol_sigma-70-like"/>
</dbReference>
<gene>
    <name evidence="7" type="ORF">AL504_13890</name>
</gene>
<organism evidence="7 8">
    <name type="scientific">Alcaligenes xylosoxydans xylosoxydans</name>
    <name type="common">Achromobacter xylosoxidans</name>
    <dbReference type="NCBI Taxonomy" id="85698"/>
    <lineage>
        <taxon>Bacteria</taxon>
        <taxon>Pseudomonadati</taxon>
        <taxon>Pseudomonadota</taxon>
        <taxon>Betaproteobacteria</taxon>
        <taxon>Burkholderiales</taxon>
        <taxon>Alcaligenaceae</taxon>
        <taxon>Achromobacter</taxon>
    </lineage>
</organism>
<dbReference type="FunFam" id="1.10.1740.10:FF:000009">
    <property type="entry name" value="RNA polymerase sigma factor"/>
    <property type="match status" value="1"/>
</dbReference>
<dbReference type="InterPro" id="IPR036388">
    <property type="entry name" value="WH-like_DNA-bd_sf"/>
</dbReference>
<dbReference type="Pfam" id="PF08281">
    <property type="entry name" value="Sigma70_r4_2"/>
    <property type="match status" value="1"/>
</dbReference>
<feature type="domain" description="RNA polymerase sigma factor 70 region 4 type 2" evidence="6">
    <location>
        <begin position="110"/>
        <end position="161"/>
    </location>
</feature>
<dbReference type="SUPFAM" id="SSF88659">
    <property type="entry name" value="Sigma3 and sigma4 domains of RNA polymerase sigma factors"/>
    <property type="match status" value="1"/>
</dbReference>
<dbReference type="GO" id="GO:0006352">
    <property type="term" value="P:DNA-templated transcription initiation"/>
    <property type="evidence" value="ECO:0007669"/>
    <property type="project" value="InterPro"/>
</dbReference>
<evidence type="ECO:0000256" key="3">
    <source>
        <dbReference type="ARBA" id="ARBA00023082"/>
    </source>
</evidence>
<keyword evidence="3" id="KW-0731">Sigma factor</keyword>
<dbReference type="SUPFAM" id="SSF88946">
    <property type="entry name" value="Sigma2 domain of RNA polymerase sigma factors"/>
    <property type="match status" value="1"/>
</dbReference>